<dbReference type="GeneID" id="87815336"/>
<dbReference type="PROSITE" id="PS51184">
    <property type="entry name" value="JMJC"/>
    <property type="match status" value="1"/>
</dbReference>
<gene>
    <name evidence="3" type="ORF">C8A04DRAFT_16078</name>
</gene>
<sequence>MAQLSTPLPPTSEPESQATEIHLDADLDDESFTLPPEQASQTNRFREELRTCETDMERYELCVQKRDELLNRHAGLQLLISTCELIMSTECPTYQRRKRARRGDSGQEDDAEQWHRFLGLATEGDRIKSNCLSALKEVARCWGRQVTQHYHWASRREKYCNQLRAAARKVPQWDNAVTGLNWSILQRSENVRRRPVKASVNPIEQQDLEYLKTWSQRAPFENPLPINHTPHGLGFDRFGLLVHKEFALILPQVDGAGSIGLSASLEGHFDTSISIHLPEAEELETSNQTSRDPISAVITEPPNMSSRRRRSSLSDIAQPKRPRIDTPLVFTGRPGASEDRPAQDHTPNDAYRRRVLAELEQATPLPGSHGEVTNHLLRELLVKVQHPNTGSSRGAVEAFFCTGDEAAHMVETQSSGHSPIITKDQQPFQWGNKGRPIEQFLRRFCVLDLTVSVQIPSHPSTKQSFEARKLGEVKERFLNGEDTSDPWNILDLQSPIQCIHPKFLTGENCGLFYDVRNSALMEGSAERVTASPHKWTEWKDVDTWALLSEGGHHTAPHMDSHGYSTWITCQEGFIGFGWMSCPTEEEREGWMAEPHRYTGGRWRYIILKPGQTVFFGPGTIHFVFRARAYQTLGLGGHILLWSGIEWWIRIVLAELKNPAITNEEMKKSAPKLVRAVTRLVEAKVNEGRKEELGGEDAVNKFFKSVKVRSYNERL</sequence>
<keyword evidence="4" id="KW-1185">Reference proteome</keyword>
<evidence type="ECO:0000259" key="2">
    <source>
        <dbReference type="PROSITE" id="PS51184"/>
    </source>
</evidence>
<accession>A0AAN6ZIV1</accession>
<feature type="compositionally biased region" description="Basic and acidic residues" evidence="1">
    <location>
        <begin position="336"/>
        <end position="349"/>
    </location>
</feature>
<dbReference type="AlphaFoldDB" id="A0AAN6ZIV1"/>
<evidence type="ECO:0000313" key="4">
    <source>
        <dbReference type="Proteomes" id="UP001302676"/>
    </source>
</evidence>
<protein>
    <recommendedName>
        <fullName evidence="2">JmjC domain-containing protein</fullName>
    </recommendedName>
</protein>
<feature type="region of interest" description="Disordered" evidence="1">
    <location>
        <begin position="282"/>
        <end position="349"/>
    </location>
</feature>
<dbReference type="Gene3D" id="2.60.120.650">
    <property type="entry name" value="Cupin"/>
    <property type="match status" value="1"/>
</dbReference>
<dbReference type="SUPFAM" id="SSF51197">
    <property type="entry name" value="Clavaminate synthase-like"/>
    <property type="match status" value="1"/>
</dbReference>
<evidence type="ECO:0000313" key="3">
    <source>
        <dbReference type="EMBL" id="KAK4139194.1"/>
    </source>
</evidence>
<dbReference type="Proteomes" id="UP001302676">
    <property type="component" value="Unassembled WGS sequence"/>
</dbReference>
<reference evidence="3" key="2">
    <citation type="submission" date="2023-05" db="EMBL/GenBank/DDBJ databases">
        <authorList>
            <consortium name="Lawrence Berkeley National Laboratory"/>
            <person name="Steindorff A."/>
            <person name="Hensen N."/>
            <person name="Bonometti L."/>
            <person name="Westerberg I."/>
            <person name="Brannstrom I.O."/>
            <person name="Guillou S."/>
            <person name="Cros-Aarteil S."/>
            <person name="Calhoun S."/>
            <person name="Haridas S."/>
            <person name="Kuo A."/>
            <person name="Mondo S."/>
            <person name="Pangilinan J."/>
            <person name="Riley R."/>
            <person name="Labutti K."/>
            <person name="Andreopoulos B."/>
            <person name="Lipzen A."/>
            <person name="Chen C."/>
            <person name="Yanf M."/>
            <person name="Daum C."/>
            <person name="Ng V."/>
            <person name="Clum A."/>
            <person name="Ohm R."/>
            <person name="Martin F."/>
            <person name="Silar P."/>
            <person name="Natvig D."/>
            <person name="Lalanne C."/>
            <person name="Gautier V."/>
            <person name="Ament-Velasquez S.L."/>
            <person name="Kruys A."/>
            <person name="Hutchinson M.I."/>
            <person name="Powell A.J."/>
            <person name="Barry K."/>
            <person name="Miller A.N."/>
            <person name="Grigoriev I.V."/>
            <person name="Debuchy R."/>
            <person name="Gladieux P."/>
            <person name="Thoren M.H."/>
            <person name="Johannesson H."/>
        </authorList>
    </citation>
    <scope>NUCLEOTIDE SEQUENCE</scope>
    <source>
        <strain evidence="3">CBS 141.50</strain>
    </source>
</reference>
<dbReference type="InterPro" id="IPR003347">
    <property type="entry name" value="JmjC_dom"/>
</dbReference>
<name>A0AAN6ZIV1_9PEZI</name>
<evidence type="ECO:0000256" key="1">
    <source>
        <dbReference type="SAM" id="MobiDB-lite"/>
    </source>
</evidence>
<organism evidence="3 4">
    <name type="scientific">Dichotomopilus funicola</name>
    <dbReference type="NCBI Taxonomy" id="1934379"/>
    <lineage>
        <taxon>Eukaryota</taxon>
        <taxon>Fungi</taxon>
        <taxon>Dikarya</taxon>
        <taxon>Ascomycota</taxon>
        <taxon>Pezizomycotina</taxon>
        <taxon>Sordariomycetes</taxon>
        <taxon>Sordariomycetidae</taxon>
        <taxon>Sordariales</taxon>
        <taxon>Chaetomiaceae</taxon>
        <taxon>Dichotomopilus</taxon>
    </lineage>
</organism>
<comment type="caution">
    <text evidence="3">The sequence shown here is derived from an EMBL/GenBank/DDBJ whole genome shotgun (WGS) entry which is preliminary data.</text>
</comment>
<feature type="domain" description="JmjC" evidence="2">
    <location>
        <begin position="507"/>
        <end position="655"/>
    </location>
</feature>
<reference evidence="3" key="1">
    <citation type="journal article" date="2023" name="Mol. Phylogenet. Evol.">
        <title>Genome-scale phylogeny and comparative genomics of the fungal order Sordariales.</title>
        <authorList>
            <person name="Hensen N."/>
            <person name="Bonometti L."/>
            <person name="Westerberg I."/>
            <person name="Brannstrom I.O."/>
            <person name="Guillou S."/>
            <person name="Cros-Aarteil S."/>
            <person name="Calhoun S."/>
            <person name="Haridas S."/>
            <person name="Kuo A."/>
            <person name="Mondo S."/>
            <person name="Pangilinan J."/>
            <person name="Riley R."/>
            <person name="LaButti K."/>
            <person name="Andreopoulos B."/>
            <person name="Lipzen A."/>
            <person name="Chen C."/>
            <person name="Yan M."/>
            <person name="Daum C."/>
            <person name="Ng V."/>
            <person name="Clum A."/>
            <person name="Steindorff A."/>
            <person name="Ohm R.A."/>
            <person name="Martin F."/>
            <person name="Silar P."/>
            <person name="Natvig D.O."/>
            <person name="Lalanne C."/>
            <person name="Gautier V."/>
            <person name="Ament-Velasquez S.L."/>
            <person name="Kruys A."/>
            <person name="Hutchinson M.I."/>
            <person name="Powell A.J."/>
            <person name="Barry K."/>
            <person name="Miller A.N."/>
            <person name="Grigoriev I.V."/>
            <person name="Debuchy R."/>
            <person name="Gladieux P."/>
            <person name="Hiltunen Thoren M."/>
            <person name="Johannesson H."/>
        </authorList>
    </citation>
    <scope>NUCLEOTIDE SEQUENCE</scope>
    <source>
        <strain evidence="3">CBS 141.50</strain>
    </source>
</reference>
<proteinExistence type="predicted"/>
<dbReference type="EMBL" id="MU853681">
    <property type="protein sequence ID" value="KAK4139194.1"/>
    <property type="molecule type" value="Genomic_DNA"/>
</dbReference>
<dbReference type="RefSeq" id="XP_062632565.1">
    <property type="nucleotide sequence ID" value="XM_062778723.1"/>
</dbReference>